<gene>
    <name evidence="2" type="ORF">ACFSYC_01475</name>
</gene>
<keyword evidence="1" id="KW-0812">Transmembrane</keyword>
<evidence type="ECO:0008006" key="4">
    <source>
        <dbReference type="Google" id="ProtNLM"/>
    </source>
</evidence>
<keyword evidence="1" id="KW-1133">Transmembrane helix</keyword>
<reference evidence="3" key="1">
    <citation type="journal article" date="2019" name="Int. J. Syst. Evol. Microbiol.">
        <title>The Global Catalogue of Microorganisms (GCM) 10K type strain sequencing project: providing services to taxonomists for standard genome sequencing and annotation.</title>
        <authorList>
            <consortium name="The Broad Institute Genomics Platform"/>
            <consortium name="The Broad Institute Genome Sequencing Center for Infectious Disease"/>
            <person name="Wu L."/>
            <person name="Ma J."/>
        </authorList>
    </citation>
    <scope>NUCLEOTIDE SEQUENCE [LARGE SCALE GENOMIC DNA]</scope>
    <source>
        <strain evidence="3">KCTC 52232</strain>
    </source>
</reference>
<feature type="transmembrane region" description="Helical" evidence="1">
    <location>
        <begin position="167"/>
        <end position="183"/>
    </location>
</feature>
<feature type="transmembrane region" description="Helical" evidence="1">
    <location>
        <begin position="141"/>
        <end position="160"/>
    </location>
</feature>
<evidence type="ECO:0000256" key="1">
    <source>
        <dbReference type="SAM" id="Phobius"/>
    </source>
</evidence>
<proteinExistence type="predicted"/>
<accession>A0ABW5XJF1</accession>
<comment type="caution">
    <text evidence="2">The sequence shown here is derived from an EMBL/GenBank/DDBJ whole genome shotgun (WGS) entry which is preliminary data.</text>
</comment>
<dbReference type="RefSeq" id="WP_377122775.1">
    <property type="nucleotide sequence ID" value="NZ_JBHUHN010000001.1"/>
</dbReference>
<feature type="transmembrane region" description="Helical" evidence="1">
    <location>
        <begin position="23"/>
        <end position="46"/>
    </location>
</feature>
<dbReference type="EMBL" id="JBHUON010000001">
    <property type="protein sequence ID" value="MFD2863344.1"/>
    <property type="molecule type" value="Genomic_DNA"/>
</dbReference>
<dbReference type="Proteomes" id="UP001597601">
    <property type="component" value="Unassembled WGS sequence"/>
</dbReference>
<organism evidence="2 3">
    <name type="scientific">Mucilaginibacter antarcticus</name>
    <dbReference type="NCBI Taxonomy" id="1855725"/>
    <lineage>
        <taxon>Bacteria</taxon>
        <taxon>Pseudomonadati</taxon>
        <taxon>Bacteroidota</taxon>
        <taxon>Sphingobacteriia</taxon>
        <taxon>Sphingobacteriales</taxon>
        <taxon>Sphingobacteriaceae</taxon>
        <taxon>Mucilaginibacter</taxon>
    </lineage>
</organism>
<keyword evidence="1" id="KW-0472">Membrane</keyword>
<evidence type="ECO:0000313" key="3">
    <source>
        <dbReference type="Proteomes" id="UP001597601"/>
    </source>
</evidence>
<keyword evidence="3" id="KW-1185">Reference proteome</keyword>
<feature type="transmembrane region" description="Helical" evidence="1">
    <location>
        <begin position="77"/>
        <end position="95"/>
    </location>
</feature>
<feature type="transmembrane region" description="Helical" evidence="1">
    <location>
        <begin position="115"/>
        <end position="135"/>
    </location>
</feature>
<evidence type="ECO:0000313" key="2">
    <source>
        <dbReference type="EMBL" id="MFD2863344.1"/>
    </source>
</evidence>
<feature type="transmembrane region" description="Helical" evidence="1">
    <location>
        <begin position="189"/>
        <end position="207"/>
    </location>
</feature>
<name>A0ABW5XJF1_9SPHI</name>
<sequence>MKQTDIKDDLASIRSLMERSSKFISLSGLSGVLAGVYALIGAGYAYKLLYTGPSRTSYYFAEAVSLNEIMVTDIGKLVYVALAVLFASVTTGIMLSYKKAHRKGQSVVNNTSKQLLFHMLTPLLAGGILMMILLTRGYFGIIAPASLIFYGLALVGASNFTFTDVKYLGLLEIALGLICALFPGYGLYFWAIGFGVLHIIYGSVMYFKYDR</sequence>
<protein>
    <recommendedName>
        <fullName evidence="4">DUF973 family protein</fullName>
    </recommendedName>
</protein>